<keyword evidence="1" id="KW-0732">Signal</keyword>
<dbReference type="Gene3D" id="1.50.10.10">
    <property type="match status" value="1"/>
</dbReference>
<dbReference type="Pfam" id="PF17390">
    <property type="entry name" value="Bac_rhamnosid_C"/>
    <property type="match status" value="1"/>
</dbReference>
<organism evidence="4 5">
    <name type="scientific">Oleiharenicola lentus</name>
    <dbReference type="NCBI Taxonomy" id="2508720"/>
    <lineage>
        <taxon>Bacteria</taxon>
        <taxon>Pseudomonadati</taxon>
        <taxon>Verrucomicrobiota</taxon>
        <taxon>Opitutia</taxon>
        <taxon>Opitutales</taxon>
        <taxon>Opitutaceae</taxon>
        <taxon>Oleiharenicola</taxon>
    </lineage>
</organism>
<evidence type="ECO:0000313" key="4">
    <source>
        <dbReference type="EMBL" id="RXK55383.1"/>
    </source>
</evidence>
<reference evidence="4 5" key="1">
    <citation type="submission" date="2019-01" db="EMBL/GenBank/DDBJ databases">
        <title>Lacunisphaera sp. strain TWA-58.</title>
        <authorList>
            <person name="Chen W.-M."/>
        </authorList>
    </citation>
    <scope>NUCLEOTIDE SEQUENCE [LARGE SCALE GENOMIC DNA]</scope>
    <source>
        <strain evidence="4 5">TWA-58</strain>
    </source>
</reference>
<dbReference type="AlphaFoldDB" id="A0A4Q1C8T8"/>
<feature type="chain" id="PRO_5020573039" evidence="1">
    <location>
        <begin position="26"/>
        <end position="803"/>
    </location>
</feature>
<evidence type="ECO:0000256" key="1">
    <source>
        <dbReference type="SAM" id="SignalP"/>
    </source>
</evidence>
<dbReference type="InterPro" id="IPR008979">
    <property type="entry name" value="Galactose-bd-like_sf"/>
</dbReference>
<dbReference type="Proteomes" id="UP000290218">
    <property type="component" value="Unassembled WGS sequence"/>
</dbReference>
<dbReference type="InterPro" id="IPR035398">
    <property type="entry name" value="Bac_rhamnosid_C"/>
</dbReference>
<evidence type="ECO:0000259" key="3">
    <source>
        <dbReference type="Pfam" id="PF17390"/>
    </source>
</evidence>
<dbReference type="EMBL" id="SDHX01000001">
    <property type="protein sequence ID" value="RXK55383.1"/>
    <property type="molecule type" value="Genomic_DNA"/>
</dbReference>
<dbReference type="OrthoDB" id="9761045at2"/>
<name>A0A4Q1C8T8_9BACT</name>
<dbReference type="Gene3D" id="2.60.420.10">
    <property type="entry name" value="Maltose phosphorylase, domain 3"/>
    <property type="match status" value="1"/>
</dbReference>
<dbReference type="Gene3D" id="2.60.120.260">
    <property type="entry name" value="Galactose-binding domain-like"/>
    <property type="match status" value="1"/>
</dbReference>
<dbReference type="InterPro" id="IPR008928">
    <property type="entry name" value="6-hairpin_glycosidase_sf"/>
</dbReference>
<gene>
    <name evidence="4" type="ORF">ESB00_05655</name>
</gene>
<sequence>MLPQGLSGLIAITSLGLLMAAAASADRGRPAPAPDLLAKRWSARWITHPAAPKADYGVWLFRRNFDLAAKPARFVVHVTADARYRLWVNGEPVLRGPQASDPAEWRYESLDLAPWLKSGTNVIAAQVIGYGDLAPYPSMGLRTAFLLQGDTAAERVADTGAAWKVTRADAYAPFRADRDRLHTFVVVGPGDEVDAAKHPWGWQQTGFAENGWSTPRVLGHGLPHGWGTDVDYWLKPRSIPLLEETPERLARVVRASGVTLPAGFPAQAAPFTVPAGTKAAILLDQGHLTNAYPQLTVSGGRGASVTLRYAEGLFDAKGQKGHRDEHQGRELRGLGDRFRPDGGTRRLFAPMDFRTYRYLQLDLETGTEPLTIEDLSGVFTGYPFKENARFTSDDPALAKIWEVGWRTARLCAIDTYVDCPYYEQLQYVGDTRLQALISLYVSGDDRLVRNALELYDRSRLPEGLTQSRYPSFSPQLINTFSLFWVDMLHDYWRHRSDDAFLRARLTGVQSVLAWFEAKIDPATGLLGPLPYWTFVDWADQWGWNEAMGIGGEPSGARTGGSSIVTLHYAGTLRRAAELCRALGQAELAARYGRIADALLAAVNRHCWDSARRLYADTPAKDIFSQHANVFAVLSGAVTGDAARDLMQRVEADRSLIQATTYFRFYLLRAKKAAGLGDEYLAGLGQWHDMLARGLTTFAEKPDPTRSDCHAWSATPVYEFLATVCGIEPGSPGFATVRITPHLGHLQQASAKMPHPRGEIVVALRREGAGLHADVTLPEGVTGSLEWGGKSIALRGGAQSLRLP</sequence>
<dbReference type="PANTHER" id="PTHR34987">
    <property type="entry name" value="C, PUTATIVE (AFU_ORTHOLOGUE AFUA_3G02880)-RELATED"/>
    <property type="match status" value="1"/>
</dbReference>
<proteinExistence type="predicted"/>
<dbReference type="SUPFAM" id="SSF48208">
    <property type="entry name" value="Six-hairpin glycosidases"/>
    <property type="match status" value="1"/>
</dbReference>
<dbReference type="GO" id="GO:0005975">
    <property type="term" value="P:carbohydrate metabolic process"/>
    <property type="evidence" value="ECO:0007669"/>
    <property type="project" value="InterPro"/>
</dbReference>
<dbReference type="SUPFAM" id="SSF49785">
    <property type="entry name" value="Galactose-binding domain-like"/>
    <property type="match status" value="1"/>
</dbReference>
<dbReference type="Pfam" id="PF17389">
    <property type="entry name" value="Bac_rhamnosid6H"/>
    <property type="match status" value="1"/>
</dbReference>
<evidence type="ECO:0000259" key="2">
    <source>
        <dbReference type="Pfam" id="PF17389"/>
    </source>
</evidence>
<comment type="caution">
    <text evidence="4">The sequence shown here is derived from an EMBL/GenBank/DDBJ whole genome shotgun (WGS) entry which is preliminary data.</text>
</comment>
<dbReference type="PANTHER" id="PTHR34987:SF2">
    <property type="entry name" value="B, PUTATIVE (AFU_ORTHOLOGUE AFUA_7G05040)-RELATED"/>
    <property type="match status" value="1"/>
</dbReference>
<feature type="domain" description="Alpha-L-rhamnosidase six-hairpin glycosidase" evidence="2">
    <location>
        <begin position="387"/>
        <end position="717"/>
    </location>
</feature>
<dbReference type="InterPro" id="IPR035396">
    <property type="entry name" value="Bac_rhamnosid6H"/>
</dbReference>
<accession>A0A4Q1C8T8</accession>
<dbReference type="InterPro" id="IPR012341">
    <property type="entry name" value="6hp_glycosidase-like_sf"/>
</dbReference>
<evidence type="ECO:0000313" key="5">
    <source>
        <dbReference type="Proteomes" id="UP000290218"/>
    </source>
</evidence>
<dbReference type="RefSeq" id="WP_129046748.1">
    <property type="nucleotide sequence ID" value="NZ_SDHX01000001.1"/>
</dbReference>
<keyword evidence="5" id="KW-1185">Reference proteome</keyword>
<feature type="domain" description="Alpha-L-rhamnosidase C-terminal" evidence="3">
    <location>
        <begin position="725"/>
        <end position="784"/>
    </location>
</feature>
<protein>
    <submittedName>
        <fullName evidence="4">Alpha-L-rhamnosidase</fullName>
    </submittedName>
</protein>
<feature type="signal peptide" evidence="1">
    <location>
        <begin position="1"/>
        <end position="25"/>
    </location>
</feature>